<organism evidence="1 2">
    <name type="scientific">Ralstonia pickettii</name>
    <name type="common">Burkholderia pickettii</name>
    <dbReference type="NCBI Taxonomy" id="329"/>
    <lineage>
        <taxon>Bacteria</taxon>
        <taxon>Pseudomonadati</taxon>
        <taxon>Pseudomonadota</taxon>
        <taxon>Betaproteobacteria</taxon>
        <taxon>Burkholderiales</taxon>
        <taxon>Burkholderiaceae</taxon>
        <taxon>Ralstonia</taxon>
    </lineage>
</organism>
<name>A0A7X2HLJ1_RALPI</name>
<keyword evidence="1" id="KW-0255">Endonuclease</keyword>
<dbReference type="Proteomes" id="UP000441032">
    <property type="component" value="Unassembled WGS sequence"/>
</dbReference>
<evidence type="ECO:0000313" key="2">
    <source>
        <dbReference type="Proteomes" id="UP000441032"/>
    </source>
</evidence>
<proteinExistence type="predicted"/>
<comment type="caution">
    <text evidence="1">The sequence shown here is derived from an EMBL/GenBank/DDBJ whole genome shotgun (WGS) entry which is preliminary data.</text>
</comment>
<protein>
    <submittedName>
        <fullName evidence="1">HNH endonuclease</fullName>
    </submittedName>
</protein>
<gene>
    <name evidence="1" type="ORF">GJQ57_08715</name>
</gene>
<keyword evidence="1" id="KW-0378">Hydrolase</keyword>
<dbReference type="RefSeq" id="WP_154206528.1">
    <property type="nucleotide sequence ID" value="NZ_WJYN01000003.1"/>
</dbReference>
<evidence type="ECO:0000313" key="1">
    <source>
        <dbReference type="EMBL" id="MRS98737.1"/>
    </source>
</evidence>
<dbReference type="AlphaFoldDB" id="A0A7X2HLJ1"/>
<dbReference type="GO" id="GO:0004519">
    <property type="term" value="F:endonuclease activity"/>
    <property type="evidence" value="ECO:0007669"/>
    <property type="project" value="UniProtKB-KW"/>
</dbReference>
<dbReference type="EMBL" id="WJYN01000003">
    <property type="protein sequence ID" value="MRS98737.1"/>
    <property type="molecule type" value="Genomic_DNA"/>
</dbReference>
<accession>A0A7X2HLJ1</accession>
<keyword evidence="1" id="KW-0540">Nuclease</keyword>
<reference evidence="1 2" key="1">
    <citation type="submission" date="2019-11" db="EMBL/GenBank/DDBJ databases">
        <title>Phenotypic characterization of an OXA-22 and OXA-60 co-producing Ralstonia pickettii clinical strain.</title>
        <authorList>
            <person name="He F."/>
        </authorList>
    </citation>
    <scope>NUCLEOTIDE SEQUENCE [LARGE SCALE GENOMIC DNA]</scope>
    <source>
        <strain evidence="1 2">PSLESD1</strain>
    </source>
</reference>
<sequence>MVQLFPRADTHVEIALDAAQHLVRLLERHNWAMTSEHRLYYSRWRRFWRGMTRVERAIVVMYVESNNGVMFRGRTVKLYNLPQALRSTDTRRRRSHATDSVLREFDNLEQIFTYAGVDVEQIKLRRRITHHDEMALFGPDLTDATPLASDGGVNLDAALEEQWQFREREQAILECVRDEEDDPDTVDFVGSLPVKSTSRERLGLGRLGQDKYRDDMLALWSNACAVTGCSIAAVLVASHAKRWADSTDCERLDPNCGFR</sequence>